<evidence type="ECO:0000313" key="1">
    <source>
        <dbReference type="EMBL" id="URE09304.1"/>
    </source>
</evidence>
<keyword evidence="2" id="KW-1185">Reference proteome</keyword>
<gene>
    <name evidence="1" type="ORF">MUK42_28930</name>
</gene>
<proteinExistence type="predicted"/>
<protein>
    <submittedName>
        <fullName evidence="1">Uncharacterized protein</fullName>
    </submittedName>
</protein>
<sequence length="80" mass="9094">MHRPLLLTYFTFPTSHRRFGPLPSFRGCITRVDKSMFGLEELVVVEKEESRTPSSGEGGTLKAALQLAAQLVRHHIHRYS</sequence>
<reference evidence="1" key="1">
    <citation type="submission" date="2022-05" db="EMBL/GenBank/DDBJ databases">
        <title>The Musa troglodytarum L. genome provides insights into the mechanism of non-climacteric behaviour and enrichment of carotenoids.</title>
        <authorList>
            <person name="Wang J."/>
        </authorList>
    </citation>
    <scope>NUCLEOTIDE SEQUENCE</scope>
    <source>
        <tissue evidence="1">Leaf</tissue>
    </source>
</reference>
<accession>A0A9E7K9L7</accession>
<dbReference type="AlphaFoldDB" id="A0A9E7K9L7"/>
<dbReference type="EMBL" id="CP097508">
    <property type="protein sequence ID" value="URE09304.1"/>
    <property type="molecule type" value="Genomic_DNA"/>
</dbReference>
<name>A0A9E7K9L7_9LILI</name>
<organism evidence="1 2">
    <name type="scientific">Musa troglodytarum</name>
    <name type="common">fe'i banana</name>
    <dbReference type="NCBI Taxonomy" id="320322"/>
    <lineage>
        <taxon>Eukaryota</taxon>
        <taxon>Viridiplantae</taxon>
        <taxon>Streptophyta</taxon>
        <taxon>Embryophyta</taxon>
        <taxon>Tracheophyta</taxon>
        <taxon>Spermatophyta</taxon>
        <taxon>Magnoliopsida</taxon>
        <taxon>Liliopsida</taxon>
        <taxon>Zingiberales</taxon>
        <taxon>Musaceae</taxon>
        <taxon>Musa</taxon>
    </lineage>
</organism>
<dbReference type="Proteomes" id="UP001055439">
    <property type="component" value="Chromosome 6"/>
</dbReference>
<evidence type="ECO:0000313" key="2">
    <source>
        <dbReference type="Proteomes" id="UP001055439"/>
    </source>
</evidence>